<keyword evidence="2" id="KW-0472">Membrane</keyword>
<dbReference type="InterPro" id="IPR052906">
    <property type="entry name" value="Type_IV_Methyl-Rstrct_Enzyme"/>
</dbReference>
<keyword evidence="2" id="KW-1133">Transmembrane helix</keyword>
<keyword evidence="2" id="KW-0812">Transmembrane</keyword>
<sequence length="237" mass="25995">MANRRRRRSAARRRRVAMGRAGLAGGALLLITFVVFWSVLWPYVVAVGGVGGLGAAGWRLWRTDRLLRSRDRSWRREEAVKAGHRTLADVDKMSGTEFEELVAELCRRDGCSEVRRVGGTGDQGADVVGRLPDGRAMVVQCKRYAPRSSIASREMRDLLGSKVHFGADAAVFVTTTRLSGPSEEFARTNGIIAIHRDLLGLWNSGTPLAALAGLNGAGQGDRGHRRRWRKTYGANGR</sequence>
<organism evidence="4 5">
    <name type="scientific">Streptomyces gamaensis</name>
    <dbReference type="NCBI Taxonomy" id="1763542"/>
    <lineage>
        <taxon>Bacteria</taxon>
        <taxon>Bacillati</taxon>
        <taxon>Actinomycetota</taxon>
        <taxon>Actinomycetes</taxon>
        <taxon>Kitasatosporales</taxon>
        <taxon>Streptomycetaceae</taxon>
        <taxon>Streptomyces</taxon>
    </lineage>
</organism>
<accession>A0ABW0ZCY3</accession>
<protein>
    <submittedName>
        <fullName evidence="4">Restriction endonuclease</fullName>
    </submittedName>
</protein>
<dbReference type="InterPro" id="IPR011856">
    <property type="entry name" value="tRNA_endonuc-like_dom_sf"/>
</dbReference>
<keyword evidence="4" id="KW-0255">Endonuclease</keyword>
<evidence type="ECO:0000313" key="4">
    <source>
        <dbReference type="EMBL" id="MFC5724944.1"/>
    </source>
</evidence>
<evidence type="ECO:0000259" key="3">
    <source>
        <dbReference type="Pfam" id="PF04471"/>
    </source>
</evidence>
<dbReference type="PANTHER" id="PTHR30015:SF6">
    <property type="entry name" value="SLL1429 PROTEIN"/>
    <property type="match status" value="1"/>
</dbReference>
<feature type="domain" description="Restriction endonuclease type IV Mrr" evidence="3">
    <location>
        <begin position="90"/>
        <end position="199"/>
    </location>
</feature>
<keyword evidence="4" id="KW-0540">Nuclease</keyword>
<dbReference type="InterPro" id="IPR011335">
    <property type="entry name" value="Restrct_endonuc-II-like"/>
</dbReference>
<proteinExistence type="predicted"/>
<dbReference type="SUPFAM" id="SSF52980">
    <property type="entry name" value="Restriction endonuclease-like"/>
    <property type="match status" value="1"/>
</dbReference>
<feature type="region of interest" description="Disordered" evidence="1">
    <location>
        <begin position="216"/>
        <end position="237"/>
    </location>
</feature>
<dbReference type="PANTHER" id="PTHR30015">
    <property type="entry name" value="MRR RESTRICTION SYSTEM PROTEIN"/>
    <property type="match status" value="1"/>
</dbReference>
<dbReference type="Proteomes" id="UP001596083">
    <property type="component" value="Unassembled WGS sequence"/>
</dbReference>
<feature type="transmembrane region" description="Helical" evidence="2">
    <location>
        <begin position="43"/>
        <end position="61"/>
    </location>
</feature>
<comment type="caution">
    <text evidence="4">The sequence shown here is derived from an EMBL/GenBank/DDBJ whole genome shotgun (WGS) entry which is preliminary data.</text>
</comment>
<gene>
    <name evidence="4" type="ORF">ACFP1Z_32850</name>
</gene>
<dbReference type="Gene3D" id="3.40.1350.10">
    <property type="match status" value="1"/>
</dbReference>
<dbReference type="RefSeq" id="WP_390321605.1">
    <property type="nucleotide sequence ID" value="NZ_JBHSPB010000040.1"/>
</dbReference>
<reference evidence="5" key="1">
    <citation type="journal article" date="2019" name="Int. J. Syst. Evol. Microbiol.">
        <title>The Global Catalogue of Microorganisms (GCM) 10K type strain sequencing project: providing services to taxonomists for standard genome sequencing and annotation.</title>
        <authorList>
            <consortium name="The Broad Institute Genomics Platform"/>
            <consortium name="The Broad Institute Genome Sequencing Center for Infectious Disease"/>
            <person name="Wu L."/>
            <person name="Ma J."/>
        </authorList>
    </citation>
    <scope>NUCLEOTIDE SEQUENCE [LARGE SCALE GENOMIC DNA]</scope>
    <source>
        <strain evidence="5">CGMCC 4.7304</strain>
    </source>
</reference>
<dbReference type="GO" id="GO:0004519">
    <property type="term" value="F:endonuclease activity"/>
    <property type="evidence" value="ECO:0007669"/>
    <property type="project" value="UniProtKB-KW"/>
</dbReference>
<dbReference type="EMBL" id="JBHSPB010000040">
    <property type="protein sequence ID" value="MFC5724944.1"/>
    <property type="molecule type" value="Genomic_DNA"/>
</dbReference>
<keyword evidence="5" id="KW-1185">Reference proteome</keyword>
<keyword evidence="4" id="KW-0378">Hydrolase</keyword>
<evidence type="ECO:0000256" key="2">
    <source>
        <dbReference type="SAM" id="Phobius"/>
    </source>
</evidence>
<name>A0ABW0ZCY3_9ACTN</name>
<evidence type="ECO:0000313" key="5">
    <source>
        <dbReference type="Proteomes" id="UP001596083"/>
    </source>
</evidence>
<evidence type="ECO:0000256" key="1">
    <source>
        <dbReference type="SAM" id="MobiDB-lite"/>
    </source>
</evidence>
<dbReference type="InterPro" id="IPR007560">
    <property type="entry name" value="Restrct_endonuc_IV_Mrr"/>
</dbReference>
<dbReference type="Pfam" id="PF04471">
    <property type="entry name" value="Mrr_cat"/>
    <property type="match status" value="1"/>
</dbReference>
<feature type="transmembrane region" description="Helical" evidence="2">
    <location>
        <begin position="21"/>
        <end position="37"/>
    </location>
</feature>